<dbReference type="GO" id="GO:0004747">
    <property type="term" value="F:ribokinase activity"/>
    <property type="evidence" value="ECO:0007669"/>
    <property type="project" value="UniProtKB-EC"/>
</dbReference>
<dbReference type="GeneID" id="84573668"/>
<keyword evidence="2 7" id="KW-0808">Transferase</keyword>
<dbReference type="EMBL" id="UARK01000011">
    <property type="protein sequence ID" value="SPW28523.1"/>
    <property type="molecule type" value="Genomic_DNA"/>
</dbReference>
<keyword evidence="3" id="KW-0547">Nucleotide-binding</keyword>
<dbReference type="RefSeq" id="WP_005524917.1">
    <property type="nucleotide sequence ID" value="NZ_CP050134.2"/>
</dbReference>
<comment type="similarity">
    <text evidence="1">Belongs to the carbohydrate kinase PfkB family.</text>
</comment>
<protein>
    <submittedName>
        <fullName evidence="7">Fructokinase</fullName>
        <ecNumber evidence="7">2.7.1.15</ecNumber>
    </submittedName>
</protein>
<dbReference type="InterPro" id="IPR011611">
    <property type="entry name" value="PfkB_dom"/>
</dbReference>
<sequence length="321" mass="34443">MHLAHFTNTPQQQPQLIKLISMITVCGEGLVDLVPIHSSTNTNPRLLPLTPALGGGPFNVAITAARQGEPTQFLSRVSTDNFGDALVDRLTSENVDTSLVQRGQEPTTLAVTSLNPDGSASYSFYIDGTADRLVDPPADLTTDIACFGTVSLALEPGASRYAALLKNLHRDGTFIALDPNIRPFYATKAHSDFLYSLLPSVDLLKLSDEEEEFLDQPEAPIKVITCGPDGLIVHFNGQTIEVTAPTIEVADTIGAGDTVIGCLLAEIHRRTGGKNVRNKTMEFTGEDWAEIASYAARAAAVTCTRVGANPPTRAEMEQLPE</sequence>
<evidence type="ECO:0000256" key="1">
    <source>
        <dbReference type="ARBA" id="ARBA00010688"/>
    </source>
</evidence>
<dbReference type="EC" id="2.7.1.15" evidence="7"/>
<evidence type="ECO:0000256" key="4">
    <source>
        <dbReference type="ARBA" id="ARBA00022777"/>
    </source>
</evidence>
<gene>
    <name evidence="7" type="primary">cscK</name>
    <name evidence="7" type="ORF">NCTC10254_01469</name>
</gene>
<dbReference type="Proteomes" id="UP000249886">
    <property type="component" value="Unassembled WGS sequence"/>
</dbReference>
<dbReference type="Gene3D" id="3.40.1190.20">
    <property type="match status" value="1"/>
</dbReference>
<evidence type="ECO:0000313" key="7">
    <source>
        <dbReference type="EMBL" id="SPW28523.1"/>
    </source>
</evidence>
<dbReference type="AlphaFoldDB" id="A0A6H9XBF2"/>
<evidence type="ECO:0000256" key="2">
    <source>
        <dbReference type="ARBA" id="ARBA00022679"/>
    </source>
</evidence>
<keyword evidence="5" id="KW-0067">ATP-binding</keyword>
<evidence type="ECO:0000313" key="8">
    <source>
        <dbReference type="Proteomes" id="UP000249886"/>
    </source>
</evidence>
<dbReference type="InterPro" id="IPR029056">
    <property type="entry name" value="Ribokinase-like"/>
</dbReference>
<keyword evidence="4 7" id="KW-0418">Kinase</keyword>
<dbReference type="PANTHER" id="PTHR43085">
    <property type="entry name" value="HEXOKINASE FAMILY MEMBER"/>
    <property type="match status" value="1"/>
</dbReference>
<dbReference type="CDD" id="cd01167">
    <property type="entry name" value="bac_FRK"/>
    <property type="match status" value="1"/>
</dbReference>
<organism evidence="7 8">
    <name type="scientific">Corynebacterium matruchotii</name>
    <dbReference type="NCBI Taxonomy" id="43768"/>
    <lineage>
        <taxon>Bacteria</taxon>
        <taxon>Bacillati</taxon>
        <taxon>Actinomycetota</taxon>
        <taxon>Actinomycetes</taxon>
        <taxon>Mycobacteriales</taxon>
        <taxon>Corynebacteriaceae</taxon>
        <taxon>Corynebacterium</taxon>
    </lineage>
</organism>
<proteinExistence type="inferred from homology"/>
<evidence type="ECO:0000256" key="3">
    <source>
        <dbReference type="ARBA" id="ARBA00022741"/>
    </source>
</evidence>
<dbReference type="InterPro" id="IPR050306">
    <property type="entry name" value="PfkB_Carbo_kinase"/>
</dbReference>
<reference evidence="7 8" key="1">
    <citation type="submission" date="2018-06" db="EMBL/GenBank/DDBJ databases">
        <authorList>
            <consortium name="Pathogen Informatics"/>
            <person name="Doyle S."/>
        </authorList>
    </citation>
    <scope>NUCLEOTIDE SEQUENCE [LARGE SCALE GENOMIC DNA]</scope>
    <source>
        <strain evidence="7 8">NCTC10254</strain>
    </source>
</reference>
<name>A0A6H9XBF2_9CORY</name>
<dbReference type="Pfam" id="PF00294">
    <property type="entry name" value="PfkB"/>
    <property type="match status" value="1"/>
</dbReference>
<evidence type="ECO:0000256" key="5">
    <source>
        <dbReference type="ARBA" id="ARBA00022840"/>
    </source>
</evidence>
<feature type="domain" description="Carbohydrate kinase PfkB" evidence="6">
    <location>
        <begin position="24"/>
        <end position="311"/>
    </location>
</feature>
<accession>A0A6H9XBF2</accession>
<comment type="caution">
    <text evidence="7">The sequence shown here is derived from an EMBL/GenBank/DDBJ whole genome shotgun (WGS) entry which is preliminary data.</text>
</comment>
<dbReference type="SUPFAM" id="SSF53613">
    <property type="entry name" value="Ribokinase-like"/>
    <property type="match status" value="1"/>
</dbReference>
<dbReference type="GO" id="GO:0005524">
    <property type="term" value="F:ATP binding"/>
    <property type="evidence" value="ECO:0007669"/>
    <property type="project" value="UniProtKB-KW"/>
</dbReference>
<dbReference type="PANTHER" id="PTHR43085:SF1">
    <property type="entry name" value="PSEUDOURIDINE KINASE-RELATED"/>
    <property type="match status" value="1"/>
</dbReference>
<evidence type="ECO:0000259" key="6">
    <source>
        <dbReference type="Pfam" id="PF00294"/>
    </source>
</evidence>